<dbReference type="Gene3D" id="3.40.50.2300">
    <property type="match status" value="1"/>
</dbReference>
<protein>
    <submittedName>
        <fullName evidence="4">Two-component response regulator PilR</fullName>
    </submittedName>
</protein>
<evidence type="ECO:0000313" key="4">
    <source>
        <dbReference type="EMBL" id="EQD49649.1"/>
    </source>
</evidence>
<dbReference type="Pfam" id="PF00072">
    <property type="entry name" value="Response_reg"/>
    <property type="match status" value="1"/>
</dbReference>
<gene>
    <name evidence="4" type="ORF">B2A_07595</name>
</gene>
<dbReference type="InterPro" id="IPR011006">
    <property type="entry name" value="CheY-like_superfamily"/>
</dbReference>
<feature type="non-terminal residue" evidence="4">
    <location>
        <position position="190"/>
    </location>
</feature>
<dbReference type="PANTHER" id="PTHR32071">
    <property type="entry name" value="TRANSCRIPTIONAL REGULATORY PROTEIN"/>
    <property type="match status" value="1"/>
</dbReference>
<comment type="caution">
    <text evidence="4">The sequence shown here is derived from an EMBL/GenBank/DDBJ whole genome shotgun (WGS) entry which is preliminary data.</text>
</comment>
<feature type="domain" description="Response regulatory" evidence="3">
    <location>
        <begin position="14"/>
        <end position="128"/>
    </location>
</feature>
<dbReference type="GO" id="GO:0006355">
    <property type="term" value="P:regulation of DNA-templated transcription"/>
    <property type="evidence" value="ECO:0007669"/>
    <property type="project" value="InterPro"/>
</dbReference>
<dbReference type="PROSITE" id="PS50110">
    <property type="entry name" value="RESPONSE_REGULATORY"/>
    <property type="match status" value="1"/>
</dbReference>
<dbReference type="AlphaFoldDB" id="T1B9G6"/>
<evidence type="ECO:0000256" key="2">
    <source>
        <dbReference type="ARBA" id="ARBA00022840"/>
    </source>
</evidence>
<dbReference type="EMBL" id="AUZZ01005445">
    <property type="protein sequence ID" value="EQD49649.1"/>
    <property type="molecule type" value="Genomic_DNA"/>
</dbReference>
<proteinExistence type="predicted"/>
<sequence length="190" mass="20454">MNLKTQPSLHPSTRILIVDDEPALVELIVLTLKRMQIESDTASTLSAARAALLLGRYALCLLDLKLPDGDGMDLVEWIQKEMPETPVAVLTAHASIEVAVRALKLGAFDFLTKPVDLTVLRQLVTGAIRLASGTPETPSGLIGVSPAIEDLKTMIARVARNQAPVHIHGETGTGKELVSRLIHTSGSRRD</sequence>
<reference evidence="4" key="2">
    <citation type="journal article" date="2014" name="ISME J.">
        <title>Microbial stratification in low pH oxic and suboxic macroscopic growths along an acid mine drainage.</title>
        <authorList>
            <person name="Mendez-Garcia C."/>
            <person name="Mesa V."/>
            <person name="Sprenger R.R."/>
            <person name="Richter M."/>
            <person name="Diez M.S."/>
            <person name="Solano J."/>
            <person name="Bargiela R."/>
            <person name="Golyshina O.V."/>
            <person name="Manteca A."/>
            <person name="Ramos J.L."/>
            <person name="Gallego J.R."/>
            <person name="Llorente I."/>
            <person name="Martins Dos Santos V.A."/>
            <person name="Jensen O.N."/>
            <person name="Pelaez A.I."/>
            <person name="Sanchez J."/>
            <person name="Ferrer M."/>
        </authorList>
    </citation>
    <scope>NUCLEOTIDE SEQUENCE</scope>
</reference>
<reference evidence="4" key="1">
    <citation type="submission" date="2013-08" db="EMBL/GenBank/DDBJ databases">
        <authorList>
            <person name="Mendez C."/>
            <person name="Richter M."/>
            <person name="Ferrer M."/>
            <person name="Sanchez J."/>
        </authorList>
    </citation>
    <scope>NUCLEOTIDE SEQUENCE</scope>
</reference>
<dbReference type="Gene3D" id="3.40.50.300">
    <property type="entry name" value="P-loop containing nucleotide triphosphate hydrolases"/>
    <property type="match status" value="1"/>
</dbReference>
<evidence type="ECO:0000259" key="3">
    <source>
        <dbReference type="PROSITE" id="PS50110"/>
    </source>
</evidence>
<dbReference type="SMART" id="SM00448">
    <property type="entry name" value="REC"/>
    <property type="match status" value="1"/>
</dbReference>
<organism evidence="4">
    <name type="scientific">mine drainage metagenome</name>
    <dbReference type="NCBI Taxonomy" id="410659"/>
    <lineage>
        <taxon>unclassified sequences</taxon>
        <taxon>metagenomes</taxon>
        <taxon>ecological metagenomes</taxon>
    </lineage>
</organism>
<dbReference type="GO" id="GO:0000160">
    <property type="term" value="P:phosphorelay signal transduction system"/>
    <property type="evidence" value="ECO:0007669"/>
    <property type="project" value="InterPro"/>
</dbReference>
<dbReference type="InterPro" id="IPR001789">
    <property type="entry name" value="Sig_transdc_resp-reg_receiver"/>
</dbReference>
<dbReference type="InterPro" id="IPR002078">
    <property type="entry name" value="Sigma_54_int"/>
</dbReference>
<dbReference type="InterPro" id="IPR027417">
    <property type="entry name" value="P-loop_NTPase"/>
</dbReference>
<dbReference type="Pfam" id="PF00158">
    <property type="entry name" value="Sigma54_activat"/>
    <property type="match status" value="1"/>
</dbReference>
<dbReference type="SUPFAM" id="SSF52172">
    <property type="entry name" value="CheY-like"/>
    <property type="match status" value="1"/>
</dbReference>
<dbReference type="GO" id="GO:0005524">
    <property type="term" value="F:ATP binding"/>
    <property type="evidence" value="ECO:0007669"/>
    <property type="project" value="UniProtKB-KW"/>
</dbReference>
<dbReference type="PANTHER" id="PTHR32071:SF100">
    <property type="entry name" value="RESPONSE REGULATOR PROTEIN PILR"/>
    <property type="match status" value="1"/>
</dbReference>
<accession>T1B9G6</accession>
<keyword evidence="1" id="KW-0547">Nucleotide-binding</keyword>
<evidence type="ECO:0000256" key="1">
    <source>
        <dbReference type="ARBA" id="ARBA00022741"/>
    </source>
</evidence>
<keyword evidence="2" id="KW-0067">ATP-binding</keyword>
<name>T1B9G6_9ZZZZ</name>